<name>A0ABR3CAC6_9PEZI</name>
<proteinExistence type="predicted"/>
<gene>
    <name evidence="1" type="ORF">SLS55_008397</name>
</gene>
<evidence type="ECO:0000313" key="2">
    <source>
        <dbReference type="Proteomes" id="UP001430584"/>
    </source>
</evidence>
<evidence type="ECO:0008006" key="3">
    <source>
        <dbReference type="Google" id="ProtNLM"/>
    </source>
</evidence>
<dbReference type="RefSeq" id="XP_066630612.1">
    <property type="nucleotide sequence ID" value="XM_066779808.1"/>
</dbReference>
<dbReference type="PANTHER" id="PTHR36578">
    <property type="entry name" value="CHROMOSOME 15, WHOLE GENOME SHOTGUN SEQUENCE"/>
    <property type="match status" value="1"/>
</dbReference>
<keyword evidence="2" id="KW-1185">Reference proteome</keyword>
<dbReference type="EMBL" id="JAJVCZ030000008">
    <property type="protein sequence ID" value="KAL0257583.1"/>
    <property type="molecule type" value="Genomic_DNA"/>
</dbReference>
<organism evidence="1 2">
    <name type="scientific">Diplodia seriata</name>
    <dbReference type="NCBI Taxonomy" id="420778"/>
    <lineage>
        <taxon>Eukaryota</taxon>
        <taxon>Fungi</taxon>
        <taxon>Dikarya</taxon>
        <taxon>Ascomycota</taxon>
        <taxon>Pezizomycotina</taxon>
        <taxon>Dothideomycetes</taxon>
        <taxon>Dothideomycetes incertae sedis</taxon>
        <taxon>Botryosphaeriales</taxon>
        <taxon>Botryosphaeriaceae</taxon>
        <taxon>Diplodia</taxon>
    </lineage>
</organism>
<reference evidence="1 2" key="1">
    <citation type="submission" date="2024-02" db="EMBL/GenBank/DDBJ databases">
        <title>De novo assembly and annotation of 12 fungi associated with fruit tree decline syndrome in Ontario, Canada.</title>
        <authorList>
            <person name="Sulman M."/>
            <person name="Ellouze W."/>
            <person name="Ilyukhin E."/>
        </authorList>
    </citation>
    <scope>NUCLEOTIDE SEQUENCE [LARGE SCALE GENOMIC DNA]</scope>
    <source>
        <strain evidence="1 2">FDS-637</strain>
    </source>
</reference>
<protein>
    <recommendedName>
        <fullName evidence="3">Apple domain-containing protein</fullName>
    </recommendedName>
</protein>
<sequence length="282" mass="30358">MYSKRADVTDSSYLSAASSMCSKNSWDCCPLTSGPVAAPTPDTADAFVANPSFASLAANAPTPTGYTNAFTNAKGSIQQSFGYRGNTQLNSYDPDECAAFCNLDDSCRGFNLFVQRDPTLRPAYSVCTDPPSTGSYGCTRWGYPINGANATNDGSWQASFRVAVVASNGYNRMHDNVPTKTVPGFATPVNIDGAAIQDDSYYMFVDHEDQSAFDPTICAKDCQDNTAYNKLHSGGGSYTTCVGLLIVFGMPKLIIRRTRSMRTFLSRTVLPKALDVLFIASL</sequence>
<evidence type="ECO:0000313" key="1">
    <source>
        <dbReference type="EMBL" id="KAL0257583.1"/>
    </source>
</evidence>
<dbReference type="Proteomes" id="UP001430584">
    <property type="component" value="Unassembled WGS sequence"/>
</dbReference>
<comment type="caution">
    <text evidence="1">The sequence shown here is derived from an EMBL/GenBank/DDBJ whole genome shotgun (WGS) entry which is preliminary data.</text>
</comment>
<dbReference type="PANTHER" id="PTHR36578:SF1">
    <property type="entry name" value="APPLE DOMAIN-CONTAINING PROTEIN"/>
    <property type="match status" value="1"/>
</dbReference>
<dbReference type="GeneID" id="92012482"/>
<accession>A0ABR3CAC6</accession>